<keyword evidence="3" id="KW-1185">Reference proteome</keyword>
<dbReference type="Proteomes" id="UP001176940">
    <property type="component" value="Unassembled WGS sequence"/>
</dbReference>
<name>A0ABN9MH08_9NEOB</name>
<dbReference type="Pfam" id="PF12287">
    <property type="entry name" value="Caprin-1_C"/>
    <property type="match status" value="1"/>
</dbReference>
<accession>A0ABN9MH08</accession>
<sequence>VLQGCGYLSEDLNEPSVVAYQSEELLDFVDVAGFGQTLITVHPMATPLQGAPDRASTIPKLNNARAEPFAATLCRPFRDTGFNLEQRRDFYFRLWQEQVLPPRIGIGSYSVQASSSVQGCSTPGSNDGRSKEGSFSVFLYSPLPLNLTIELDPFFSVSGTLRFPSFFQSSASTESIHSGYTNDELIVHAKSGHEVSAATLSLPLSPPNIKVCELTPATARPASPPNPEDPSTKCFIPQVQPDPIVRRQRVQDLMAQMQRFHTISCSSHLRTRHIPSPAKSQIAHSGIAILKCRSKHRLPRRFLLLSQPQGVSRPGPTKPLHSSGVNVECAAPFQSMQTVFNV</sequence>
<feature type="domain" description="Cytoplasmic activation/proliferation-associated protein-1 C term" evidence="1">
    <location>
        <begin position="306"/>
        <end position="342"/>
    </location>
</feature>
<evidence type="ECO:0000259" key="1">
    <source>
        <dbReference type="Pfam" id="PF12287"/>
    </source>
</evidence>
<evidence type="ECO:0000313" key="3">
    <source>
        <dbReference type="Proteomes" id="UP001176940"/>
    </source>
</evidence>
<organism evidence="2 3">
    <name type="scientific">Ranitomeya imitator</name>
    <name type="common">mimic poison frog</name>
    <dbReference type="NCBI Taxonomy" id="111125"/>
    <lineage>
        <taxon>Eukaryota</taxon>
        <taxon>Metazoa</taxon>
        <taxon>Chordata</taxon>
        <taxon>Craniata</taxon>
        <taxon>Vertebrata</taxon>
        <taxon>Euteleostomi</taxon>
        <taxon>Amphibia</taxon>
        <taxon>Batrachia</taxon>
        <taxon>Anura</taxon>
        <taxon>Neobatrachia</taxon>
        <taxon>Hyloidea</taxon>
        <taxon>Dendrobatidae</taxon>
        <taxon>Dendrobatinae</taxon>
        <taxon>Ranitomeya</taxon>
    </lineage>
</organism>
<feature type="non-terminal residue" evidence="2">
    <location>
        <position position="1"/>
    </location>
</feature>
<protein>
    <recommendedName>
        <fullName evidence="1">Cytoplasmic activation/proliferation-associated protein-1 C term domain-containing protein</fullName>
    </recommendedName>
</protein>
<evidence type="ECO:0000313" key="2">
    <source>
        <dbReference type="EMBL" id="CAJ0964995.1"/>
    </source>
</evidence>
<dbReference type="EMBL" id="CAUEEQ010064601">
    <property type="protein sequence ID" value="CAJ0964995.1"/>
    <property type="molecule type" value="Genomic_DNA"/>
</dbReference>
<dbReference type="InterPro" id="IPR022070">
    <property type="entry name" value="Caprin-1_C"/>
</dbReference>
<comment type="caution">
    <text evidence="2">The sequence shown here is derived from an EMBL/GenBank/DDBJ whole genome shotgun (WGS) entry which is preliminary data.</text>
</comment>
<gene>
    <name evidence="2" type="ORF">RIMI_LOCUS19845587</name>
</gene>
<reference evidence="2" key="1">
    <citation type="submission" date="2023-07" db="EMBL/GenBank/DDBJ databases">
        <authorList>
            <person name="Stuckert A."/>
        </authorList>
    </citation>
    <scope>NUCLEOTIDE SEQUENCE</scope>
</reference>
<proteinExistence type="predicted"/>